<reference evidence="1 2" key="1">
    <citation type="submission" date="2019-03" db="EMBL/GenBank/DDBJ databases">
        <title>Genomic analyses of the natural microbiome of Caenorhabditis elegans.</title>
        <authorList>
            <person name="Samuel B."/>
        </authorList>
    </citation>
    <scope>NUCLEOTIDE SEQUENCE [LARGE SCALE GENOMIC DNA]</scope>
    <source>
        <strain evidence="1 2">JUb54</strain>
    </source>
</reference>
<dbReference type="Proteomes" id="UP000295263">
    <property type="component" value="Unassembled WGS sequence"/>
</dbReference>
<comment type="caution">
    <text evidence="1">The sequence shown here is derived from an EMBL/GenBank/DDBJ whole genome shotgun (WGS) entry which is preliminary data.</text>
</comment>
<dbReference type="AlphaFoldDB" id="A0ABD7QRF1"/>
<evidence type="ECO:0000313" key="2">
    <source>
        <dbReference type="Proteomes" id="UP000295263"/>
    </source>
</evidence>
<gene>
    <name evidence="1" type="ORF">EC841_1011174</name>
</gene>
<name>A0ABD7QRF1_RAOOR</name>
<sequence length="76" mass="8532">MIIISNTCQCKLFFEPTVVLHASQRVGLCRCYLDWENERETLVAAGVNRLYLLFAANLQASPVTVMDSAGIWLQAK</sequence>
<proteinExistence type="predicted"/>
<accession>A0ABD7QRF1</accession>
<protein>
    <submittedName>
        <fullName evidence="1">Uncharacterized protein</fullName>
    </submittedName>
</protein>
<dbReference type="EMBL" id="SLYQ01000001">
    <property type="protein sequence ID" value="TCQ77352.1"/>
    <property type="molecule type" value="Genomic_DNA"/>
</dbReference>
<organism evidence="1 2">
    <name type="scientific">Raoultella ornithinolytica</name>
    <name type="common">Klebsiella ornithinolytica</name>
    <dbReference type="NCBI Taxonomy" id="54291"/>
    <lineage>
        <taxon>Bacteria</taxon>
        <taxon>Pseudomonadati</taxon>
        <taxon>Pseudomonadota</taxon>
        <taxon>Gammaproteobacteria</taxon>
        <taxon>Enterobacterales</taxon>
        <taxon>Enterobacteriaceae</taxon>
        <taxon>Klebsiella/Raoultella group</taxon>
        <taxon>Raoultella</taxon>
    </lineage>
</organism>
<evidence type="ECO:0000313" key="1">
    <source>
        <dbReference type="EMBL" id="TCQ77352.1"/>
    </source>
</evidence>